<dbReference type="PANTHER" id="PTHR23282:SF101">
    <property type="entry name" value="MAM DOMAIN-CONTAINING PROTEIN"/>
    <property type="match status" value="1"/>
</dbReference>
<evidence type="ECO:0000259" key="5">
    <source>
        <dbReference type="PROSITE" id="PS50060"/>
    </source>
</evidence>
<dbReference type="GO" id="GO:0016020">
    <property type="term" value="C:membrane"/>
    <property type="evidence" value="ECO:0007669"/>
    <property type="project" value="InterPro"/>
</dbReference>
<dbReference type="PRINTS" id="PR00020">
    <property type="entry name" value="MAMDOMAIN"/>
</dbReference>
<dbReference type="Pfam" id="PF00629">
    <property type="entry name" value="MAM"/>
    <property type="match status" value="4"/>
</dbReference>
<sequence>MRGTGYQGDIALDDIEVSNGHCPATMDCDFENPVSQLKFCGWIQYPGDNINWRFGQGSTSSSNTGPSNDHTIGDQRGHYLFIETSFITAQSKAWLQGPKISPQAGKCFQFWYHMYGSSIGQLNVYLMTTTSVPRNPVWSRQKDQGNLWFIAQVSITIPSYVNVLFEGVRGTSYTGDIAIDDFKLMDGACSQPGYCDFEKDDWCTWTNADREDTFDWLVGSGGTPSAYTGPSVDHTTGLCTETALSTLLGKGFRRYVNKLRYWNAMFHLQSVTPELFLTGHGIGKYMFVESSAPRRPGDKARLYSERFLATSSIGSCIKFWYHMYGVSVGTLNVLVKTGAGNRSEDIVWTLSGNQQNKWNFGQTSVTNTKSAYQIVFEGVRGSGYQGDIAIDDITFTVGACVTLPHNAVPTLPPTAPVTTGPPTAPPKGKFDCNFEVDFCSWTQDSSDKFNWTRLNGKTGSTATGPTTDHTLKTANGSYAYIETSHPRKQNDTARLISALIPRNSRPGTCLSFWYHMYGPDIDTLSLYIKTGGSLGSVIWQRKGNQANKWKYAQVFLRNTLDYQIVFEGIRGKDYQGDIALDDIVVKNGFCSPLKECEFEDANMCGWYNEKSADDFDWTRQSGSTSSSGTGPASDHTFGTAKGYYVFIETSSPRKQGDKAQLLSPTYPATPGKCLQFWYHMYGTHIGTLNVRMRRSFQGRPTNFLQWSRSGDHGKRWRVAQVEQSNVF</sequence>
<evidence type="ECO:0000256" key="3">
    <source>
        <dbReference type="ARBA" id="ARBA00022737"/>
    </source>
</evidence>
<evidence type="ECO:0000256" key="4">
    <source>
        <dbReference type="ARBA" id="ARBA00023157"/>
    </source>
</evidence>
<dbReference type="FunFam" id="2.60.120.200:FF:000182">
    <property type="entry name" value="MAM and LDL-receptor class A domain-containing protein 1"/>
    <property type="match status" value="1"/>
</dbReference>
<dbReference type="PANTHER" id="PTHR23282">
    <property type="entry name" value="APICAL ENDOSOMAL GLYCOPROTEIN PRECURSOR"/>
    <property type="match status" value="1"/>
</dbReference>
<comment type="subcellular location">
    <subcellularLocation>
        <location evidence="1">Secreted</location>
    </subcellularLocation>
</comment>
<protein>
    <recommendedName>
        <fullName evidence="5">MAM domain-containing protein</fullName>
    </recommendedName>
</protein>
<dbReference type="SUPFAM" id="SSF49899">
    <property type="entry name" value="Concanavalin A-like lectins/glucanases"/>
    <property type="match status" value="4"/>
</dbReference>
<feature type="domain" description="MAM" evidence="5">
    <location>
        <begin position="26"/>
        <end position="191"/>
    </location>
</feature>
<dbReference type="AlphaFoldDB" id="A0A9W9ZFR1"/>
<dbReference type="Gene3D" id="2.60.120.200">
    <property type="match status" value="4"/>
</dbReference>
<dbReference type="SMART" id="SM00137">
    <property type="entry name" value="MAM"/>
    <property type="match status" value="4"/>
</dbReference>
<dbReference type="OrthoDB" id="5986585at2759"/>
<comment type="caution">
    <text evidence="6">The sequence shown here is derived from an EMBL/GenBank/DDBJ whole genome shotgun (WGS) entry which is preliminary data.</text>
</comment>
<feature type="domain" description="MAM" evidence="5">
    <location>
        <begin position="594"/>
        <end position="727"/>
    </location>
</feature>
<dbReference type="InterPro" id="IPR013320">
    <property type="entry name" value="ConA-like_dom_sf"/>
</dbReference>
<feature type="domain" description="MAM" evidence="5">
    <location>
        <begin position="430"/>
        <end position="592"/>
    </location>
</feature>
<name>A0A9W9ZFR1_9CNID</name>
<evidence type="ECO:0000313" key="6">
    <source>
        <dbReference type="EMBL" id="KAJ7380812.1"/>
    </source>
</evidence>
<keyword evidence="3" id="KW-0677">Repeat</keyword>
<dbReference type="InterPro" id="IPR000998">
    <property type="entry name" value="MAM_dom"/>
</dbReference>
<dbReference type="PROSITE" id="PS50060">
    <property type="entry name" value="MAM_2"/>
    <property type="match status" value="4"/>
</dbReference>
<evidence type="ECO:0000256" key="1">
    <source>
        <dbReference type="ARBA" id="ARBA00004613"/>
    </source>
</evidence>
<evidence type="ECO:0000256" key="2">
    <source>
        <dbReference type="ARBA" id="ARBA00022525"/>
    </source>
</evidence>
<keyword evidence="2" id="KW-0964">Secreted</keyword>
<proteinExistence type="predicted"/>
<reference evidence="6" key="1">
    <citation type="submission" date="2023-01" db="EMBL/GenBank/DDBJ databases">
        <title>Genome assembly of the deep-sea coral Lophelia pertusa.</title>
        <authorList>
            <person name="Herrera S."/>
            <person name="Cordes E."/>
        </authorList>
    </citation>
    <scope>NUCLEOTIDE SEQUENCE</scope>
    <source>
        <strain evidence="6">USNM1676648</strain>
        <tissue evidence="6">Polyp</tissue>
    </source>
</reference>
<feature type="domain" description="MAM" evidence="5">
    <location>
        <begin position="193"/>
        <end position="402"/>
    </location>
</feature>
<dbReference type="Proteomes" id="UP001163046">
    <property type="component" value="Unassembled WGS sequence"/>
</dbReference>
<gene>
    <name evidence="6" type="ORF">OS493_007196</name>
</gene>
<keyword evidence="4" id="KW-1015">Disulfide bond</keyword>
<accession>A0A9W9ZFR1</accession>
<evidence type="ECO:0000313" key="7">
    <source>
        <dbReference type="Proteomes" id="UP001163046"/>
    </source>
</evidence>
<organism evidence="6 7">
    <name type="scientific">Desmophyllum pertusum</name>
    <dbReference type="NCBI Taxonomy" id="174260"/>
    <lineage>
        <taxon>Eukaryota</taxon>
        <taxon>Metazoa</taxon>
        <taxon>Cnidaria</taxon>
        <taxon>Anthozoa</taxon>
        <taxon>Hexacorallia</taxon>
        <taxon>Scleractinia</taxon>
        <taxon>Caryophylliina</taxon>
        <taxon>Caryophylliidae</taxon>
        <taxon>Desmophyllum</taxon>
    </lineage>
</organism>
<dbReference type="CDD" id="cd06263">
    <property type="entry name" value="MAM"/>
    <property type="match status" value="4"/>
</dbReference>
<dbReference type="GO" id="GO:0005576">
    <property type="term" value="C:extracellular region"/>
    <property type="evidence" value="ECO:0007669"/>
    <property type="project" value="UniProtKB-SubCell"/>
</dbReference>
<keyword evidence="7" id="KW-1185">Reference proteome</keyword>
<dbReference type="EMBL" id="MU826352">
    <property type="protein sequence ID" value="KAJ7380812.1"/>
    <property type="molecule type" value="Genomic_DNA"/>
</dbReference>
<dbReference type="InterPro" id="IPR051560">
    <property type="entry name" value="MAM_domain-containing"/>
</dbReference>